<keyword evidence="2" id="KW-1185">Reference proteome</keyword>
<dbReference type="InterPro" id="IPR012347">
    <property type="entry name" value="Ferritin-like"/>
</dbReference>
<reference evidence="1 2" key="1">
    <citation type="submission" date="2021-03" db="EMBL/GenBank/DDBJ databases">
        <title>Whole genome sequence of Metabacillus bambusae BG109.</title>
        <authorList>
            <person name="Jeong J.W."/>
        </authorList>
    </citation>
    <scope>NUCLEOTIDE SEQUENCE [LARGE SCALE GENOMIC DNA]</scope>
    <source>
        <strain evidence="1 2">BG109</strain>
    </source>
</reference>
<sequence length="340" mass="38949">MQTIKPIKLGSKKTNSTEKLTSVEMGKLWATYMGNSMGKCILSYYLQNVEDEEIKSLLENALNLCVEIINTIEGIFTKENFPIPKGLTEKDVNIDAPRLFQDEFYVHYLKYTSKAGMSIYNIAIPLVYRKDVKEFFRYCMDSTMDLMEQINEILMNKGLINKPPLIPTPENVEFVHQDFLNGFFGHVRPLHALEITHLYDILENNATSRALINAFAQVVKDEEIRKLFEKGKKIITKNTDDYLKKLHKVNLPTPSFLDDLVSSSTFSPFSDKLLLFHKMEMFTMKIRTFGNAMAVNGRHDMALIFADALIKNSGFVQDAAKIMIEKGWFEKPPCATDRGN</sequence>
<accession>A0ABS3MZJ8</accession>
<evidence type="ECO:0000313" key="2">
    <source>
        <dbReference type="Proteomes" id="UP000663981"/>
    </source>
</evidence>
<dbReference type="Proteomes" id="UP000663981">
    <property type="component" value="Unassembled WGS sequence"/>
</dbReference>
<dbReference type="EMBL" id="JAGDEL010000003">
    <property type="protein sequence ID" value="MBO1511088.1"/>
    <property type="molecule type" value="Genomic_DNA"/>
</dbReference>
<gene>
    <name evidence="1" type="ORF">I7822_05245</name>
</gene>
<protein>
    <submittedName>
        <fullName evidence="1">DUF3231 family protein</fullName>
    </submittedName>
</protein>
<dbReference type="Pfam" id="PF11553">
    <property type="entry name" value="DUF3231"/>
    <property type="match status" value="2"/>
</dbReference>
<proteinExistence type="predicted"/>
<dbReference type="InterPro" id="IPR021617">
    <property type="entry name" value="DUF3231"/>
</dbReference>
<dbReference type="Gene3D" id="1.20.1260.10">
    <property type="match status" value="2"/>
</dbReference>
<name>A0ABS3MZJ8_9BACI</name>
<evidence type="ECO:0000313" key="1">
    <source>
        <dbReference type="EMBL" id="MBO1511088.1"/>
    </source>
</evidence>
<comment type="caution">
    <text evidence="1">The sequence shown here is derived from an EMBL/GenBank/DDBJ whole genome shotgun (WGS) entry which is preliminary data.</text>
</comment>
<dbReference type="RefSeq" id="WP_207975786.1">
    <property type="nucleotide sequence ID" value="NZ_JAGDEL010000003.1"/>
</dbReference>
<organism evidence="1 2">
    <name type="scientific">Metabacillus bambusae</name>
    <dbReference type="NCBI Taxonomy" id="2795218"/>
    <lineage>
        <taxon>Bacteria</taxon>
        <taxon>Bacillati</taxon>
        <taxon>Bacillota</taxon>
        <taxon>Bacilli</taxon>
        <taxon>Bacillales</taxon>
        <taxon>Bacillaceae</taxon>
        <taxon>Metabacillus</taxon>
    </lineage>
</organism>